<name>A0A3B1E5D2_9ZZZZ</name>
<dbReference type="EMBL" id="UOYO01000012">
    <property type="protein sequence ID" value="VAY86422.1"/>
    <property type="molecule type" value="Genomic_DNA"/>
</dbReference>
<dbReference type="AlphaFoldDB" id="A0A3B1E5D2"/>
<accession>A0A3B1E5D2</accession>
<protein>
    <submittedName>
        <fullName evidence="2">Uncharacterized protein</fullName>
    </submittedName>
</protein>
<evidence type="ECO:0000313" key="2">
    <source>
        <dbReference type="EMBL" id="VAY86422.1"/>
    </source>
</evidence>
<reference evidence="2" key="1">
    <citation type="submission" date="2018-10" db="EMBL/GenBank/DDBJ databases">
        <authorList>
            <person name="Aoki K."/>
        </authorList>
    </citation>
    <scope>NUCLEOTIDE SEQUENCE</scope>
</reference>
<keyword evidence="1" id="KW-0812">Transmembrane</keyword>
<keyword evidence="1" id="KW-1133">Transmembrane helix</keyword>
<proteinExistence type="predicted"/>
<gene>
    <name evidence="2" type="ORF">MNB_ARC-1_764</name>
</gene>
<organism evidence="2">
    <name type="scientific">hydrothermal vent metagenome</name>
    <dbReference type="NCBI Taxonomy" id="652676"/>
    <lineage>
        <taxon>unclassified sequences</taxon>
        <taxon>metagenomes</taxon>
        <taxon>ecological metagenomes</taxon>
    </lineage>
</organism>
<feature type="transmembrane region" description="Helical" evidence="1">
    <location>
        <begin position="30"/>
        <end position="48"/>
    </location>
</feature>
<evidence type="ECO:0000256" key="1">
    <source>
        <dbReference type="SAM" id="Phobius"/>
    </source>
</evidence>
<feature type="transmembrane region" description="Helical" evidence="1">
    <location>
        <begin position="6"/>
        <end position="23"/>
    </location>
</feature>
<sequence>MKIGILLFIIGIIIVAYLLNLRFNKKVLKQVGIIFGILMVLYGLIQIVQPNDNTYIKFTQTTIANS</sequence>
<keyword evidence="1" id="KW-0472">Membrane</keyword>